<accession>K7M791</accession>
<name>K7M791_SOYBN</name>
<organism evidence="1">
    <name type="scientific">Glycine max</name>
    <name type="common">Soybean</name>
    <name type="synonym">Glycine hispida</name>
    <dbReference type="NCBI Taxonomy" id="3847"/>
    <lineage>
        <taxon>Eukaryota</taxon>
        <taxon>Viridiplantae</taxon>
        <taxon>Streptophyta</taxon>
        <taxon>Embryophyta</taxon>
        <taxon>Tracheophyta</taxon>
        <taxon>Spermatophyta</taxon>
        <taxon>Magnoliopsida</taxon>
        <taxon>eudicotyledons</taxon>
        <taxon>Gunneridae</taxon>
        <taxon>Pentapetalae</taxon>
        <taxon>rosids</taxon>
        <taxon>fabids</taxon>
        <taxon>Fabales</taxon>
        <taxon>Fabaceae</taxon>
        <taxon>Papilionoideae</taxon>
        <taxon>50 kb inversion clade</taxon>
        <taxon>NPAAA clade</taxon>
        <taxon>indigoferoid/millettioid clade</taxon>
        <taxon>Phaseoleae</taxon>
        <taxon>Glycine</taxon>
        <taxon>Glycine subgen. Soja</taxon>
    </lineage>
</organism>
<dbReference type="EnsemblPlants" id="KRH15966">
    <property type="protein sequence ID" value="KRH15966"/>
    <property type="gene ID" value="GLYMA_14G122800"/>
</dbReference>
<reference evidence="1" key="3">
    <citation type="submission" date="2018-07" db="EMBL/GenBank/DDBJ databases">
        <title>WGS assembly of Glycine max.</title>
        <authorList>
            <person name="Schmutz J."/>
            <person name="Cannon S."/>
            <person name="Schlueter J."/>
            <person name="Ma J."/>
            <person name="Mitros T."/>
            <person name="Nelson W."/>
            <person name="Hyten D."/>
            <person name="Song Q."/>
            <person name="Thelen J."/>
            <person name="Cheng J."/>
            <person name="Xu D."/>
            <person name="Hellsten U."/>
            <person name="May G."/>
            <person name="Yu Y."/>
            <person name="Sakurai T."/>
            <person name="Umezawa T."/>
            <person name="Bhattacharyya M."/>
            <person name="Sandhu D."/>
            <person name="Valliyodan B."/>
            <person name="Lindquist E."/>
            <person name="Peto M."/>
            <person name="Grant D."/>
            <person name="Shu S."/>
            <person name="Goodstein D."/>
            <person name="Barry K."/>
            <person name="Futrell-Griggs M."/>
            <person name="Abernathy B."/>
            <person name="Du J."/>
            <person name="Tian Z."/>
            <person name="Zhu L."/>
            <person name="Gill N."/>
            <person name="Joshi T."/>
            <person name="Libault M."/>
            <person name="Sethuraman A."/>
            <person name="Zhang X."/>
            <person name="Shinozaki K."/>
            <person name="Nguyen H."/>
            <person name="Wing R."/>
            <person name="Cregan P."/>
            <person name="Specht J."/>
            <person name="Grimwood J."/>
            <person name="Rokhsar D."/>
            <person name="Stacey G."/>
            <person name="Shoemaker R."/>
            <person name="Jackson S."/>
        </authorList>
    </citation>
    <scope>NUCLEOTIDE SEQUENCE</scope>
    <source>
        <tissue evidence="1">Callus</tissue>
    </source>
</reference>
<reference evidence="1 2" key="1">
    <citation type="journal article" date="2010" name="Nature">
        <title>Genome sequence of the palaeopolyploid soybean.</title>
        <authorList>
            <person name="Schmutz J."/>
            <person name="Cannon S.B."/>
            <person name="Schlueter J."/>
            <person name="Ma J."/>
            <person name="Mitros T."/>
            <person name="Nelson W."/>
            <person name="Hyten D.L."/>
            <person name="Song Q."/>
            <person name="Thelen J.J."/>
            <person name="Cheng J."/>
            <person name="Xu D."/>
            <person name="Hellsten U."/>
            <person name="May G.D."/>
            <person name="Yu Y."/>
            <person name="Sakurai T."/>
            <person name="Umezawa T."/>
            <person name="Bhattacharyya M.K."/>
            <person name="Sandhu D."/>
            <person name="Valliyodan B."/>
            <person name="Lindquist E."/>
            <person name="Peto M."/>
            <person name="Grant D."/>
            <person name="Shu S."/>
            <person name="Goodstein D."/>
            <person name="Barry K."/>
            <person name="Futrell-Griggs M."/>
            <person name="Abernathy B."/>
            <person name="Du J."/>
            <person name="Tian Z."/>
            <person name="Zhu L."/>
            <person name="Gill N."/>
            <person name="Joshi T."/>
            <person name="Libault M."/>
            <person name="Sethuraman A."/>
            <person name="Zhang X.-C."/>
            <person name="Shinozaki K."/>
            <person name="Nguyen H.T."/>
            <person name="Wing R.A."/>
            <person name="Cregan P."/>
            <person name="Specht J."/>
            <person name="Grimwood J."/>
            <person name="Rokhsar D."/>
            <person name="Stacey G."/>
            <person name="Shoemaker R.C."/>
            <person name="Jackson S.A."/>
        </authorList>
    </citation>
    <scope>NUCLEOTIDE SEQUENCE [LARGE SCALE GENOMIC DNA]</scope>
    <source>
        <strain evidence="2">cv. Williams 82</strain>
        <tissue evidence="1">Callus</tissue>
    </source>
</reference>
<protein>
    <submittedName>
        <fullName evidence="1 2">Uncharacterized protein</fullName>
    </submittedName>
</protein>
<keyword evidence="3" id="KW-1185">Reference proteome</keyword>
<dbReference type="AlphaFoldDB" id="K7M791"/>
<evidence type="ECO:0000313" key="1">
    <source>
        <dbReference type="EMBL" id="KRH15966.1"/>
    </source>
</evidence>
<dbReference type="Gramene" id="KRH15966">
    <property type="protein sequence ID" value="KRH15966"/>
    <property type="gene ID" value="GLYMA_14G122800"/>
</dbReference>
<dbReference type="Proteomes" id="UP000008827">
    <property type="component" value="Chromosome 14"/>
</dbReference>
<proteinExistence type="predicted"/>
<sequence>MRWFRCFIDLCPCVPGPECPVSGTCIDVKLFSRRISVVHEMNIHEPQILVGFYFLELLLRSDTALLVCFTTATGSFWLLTQG</sequence>
<dbReference type="HOGENOM" id="CLU_2562944_0_0_1"/>
<evidence type="ECO:0000313" key="2">
    <source>
        <dbReference type="EnsemblPlants" id="KRH15966"/>
    </source>
</evidence>
<dbReference type="EMBL" id="CM000847">
    <property type="protein sequence ID" value="KRH15966.1"/>
    <property type="molecule type" value="Genomic_DNA"/>
</dbReference>
<dbReference type="InParanoid" id="K7M791"/>
<evidence type="ECO:0000313" key="3">
    <source>
        <dbReference type="Proteomes" id="UP000008827"/>
    </source>
</evidence>
<reference evidence="2" key="2">
    <citation type="submission" date="2018-02" db="UniProtKB">
        <authorList>
            <consortium name="EnsemblPlants"/>
        </authorList>
    </citation>
    <scope>IDENTIFICATION</scope>
    <source>
        <strain evidence="2">Williams 82</strain>
    </source>
</reference>
<gene>
    <name evidence="1" type="ORF">GLYMA_14G122800</name>
</gene>
<dbReference type="PaxDb" id="3847-GLYMA14G28383.1"/>